<dbReference type="SFLD" id="SFLDS00003">
    <property type="entry name" value="Haloacid_Dehalogenase"/>
    <property type="match status" value="1"/>
</dbReference>
<sequence length="255" mass="28344">MYQAITFFDLDGTLLDEHSQVTPDISEAMLQLRKNKILPIIATGRSEAEIQEIKQAANIDSSVTMNGMLAKVGQTIVQSKKIDPLLCKRLMGFAKHQEEEVAFLSEDNVYISGLSEYVKQSYAHFNLQIPDVHSSAYEEDPTNMMLVLSDKNDHQYQKAFPELTFYRNGPFCIDVVNAGVTKGHGVNAIKEFLGYQDIPTFAFGDGINDLGLFDSCDTKIAMGNGLPEVLECADYVTAKNTENGIIKALMKFNLL</sequence>
<dbReference type="Pfam" id="PF08282">
    <property type="entry name" value="Hydrolase_3"/>
    <property type="match status" value="1"/>
</dbReference>
<dbReference type="InterPro" id="IPR006379">
    <property type="entry name" value="HAD-SF_hydro_IIB"/>
</dbReference>
<accession>A0A4P5PJG5</accession>
<dbReference type="InterPro" id="IPR036412">
    <property type="entry name" value="HAD-like_sf"/>
</dbReference>
<keyword evidence="2" id="KW-1185">Reference proteome</keyword>
<dbReference type="OrthoDB" id="9810101at2"/>
<dbReference type="GO" id="GO:0000287">
    <property type="term" value="F:magnesium ion binding"/>
    <property type="evidence" value="ECO:0007669"/>
    <property type="project" value="TreeGrafter"/>
</dbReference>
<dbReference type="Gene3D" id="3.40.50.1000">
    <property type="entry name" value="HAD superfamily/HAD-like"/>
    <property type="match status" value="1"/>
</dbReference>
<dbReference type="Proteomes" id="UP000290567">
    <property type="component" value="Unassembled WGS sequence"/>
</dbReference>
<protein>
    <submittedName>
        <fullName evidence="1">Haloacid dehalogenase</fullName>
    </submittedName>
</protein>
<proteinExistence type="predicted"/>
<dbReference type="RefSeq" id="WP_146624104.1">
    <property type="nucleotide sequence ID" value="NZ_BJCC01000037.1"/>
</dbReference>
<reference evidence="2" key="1">
    <citation type="submission" date="2019-02" db="EMBL/GenBank/DDBJ databases">
        <title>Draft genome sequence of Enterococcus sp. Gos25-1.</title>
        <authorList>
            <person name="Tanaka N."/>
            <person name="Shiwa Y."/>
            <person name="Fujita N."/>
        </authorList>
    </citation>
    <scope>NUCLEOTIDE SEQUENCE [LARGE SCALE GENOMIC DNA]</scope>
    <source>
        <strain evidence="2">Gos25-1</strain>
    </source>
</reference>
<evidence type="ECO:0000313" key="2">
    <source>
        <dbReference type="Proteomes" id="UP000290567"/>
    </source>
</evidence>
<dbReference type="GO" id="GO:0005829">
    <property type="term" value="C:cytosol"/>
    <property type="evidence" value="ECO:0007669"/>
    <property type="project" value="TreeGrafter"/>
</dbReference>
<name>A0A4P5PJG5_9ENTE</name>
<dbReference type="PANTHER" id="PTHR10000">
    <property type="entry name" value="PHOSPHOSERINE PHOSPHATASE"/>
    <property type="match status" value="1"/>
</dbReference>
<gene>
    <name evidence="1" type="ORF">NRIC_36230</name>
</gene>
<dbReference type="NCBIfam" id="TIGR01484">
    <property type="entry name" value="HAD-SF-IIB"/>
    <property type="match status" value="1"/>
</dbReference>
<dbReference type="InterPro" id="IPR000150">
    <property type="entry name" value="Cof"/>
</dbReference>
<dbReference type="SUPFAM" id="SSF56784">
    <property type="entry name" value="HAD-like"/>
    <property type="match status" value="1"/>
</dbReference>
<dbReference type="EMBL" id="BJCC01000037">
    <property type="protein sequence ID" value="GCF95732.1"/>
    <property type="molecule type" value="Genomic_DNA"/>
</dbReference>
<evidence type="ECO:0000313" key="1">
    <source>
        <dbReference type="EMBL" id="GCF95732.1"/>
    </source>
</evidence>
<dbReference type="InterPro" id="IPR023214">
    <property type="entry name" value="HAD_sf"/>
</dbReference>
<dbReference type="AlphaFoldDB" id="A0A4P5PJG5"/>
<dbReference type="NCBIfam" id="TIGR00099">
    <property type="entry name" value="Cof-subfamily"/>
    <property type="match status" value="1"/>
</dbReference>
<dbReference type="Gene3D" id="3.30.1240.10">
    <property type="match status" value="1"/>
</dbReference>
<dbReference type="SFLD" id="SFLDG01140">
    <property type="entry name" value="C2.B:_Phosphomannomutase_and_P"/>
    <property type="match status" value="1"/>
</dbReference>
<dbReference type="GO" id="GO:0016791">
    <property type="term" value="F:phosphatase activity"/>
    <property type="evidence" value="ECO:0007669"/>
    <property type="project" value="TreeGrafter"/>
</dbReference>
<comment type="caution">
    <text evidence="1">The sequence shown here is derived from an EMBL/GenBank/DDBJ whole genome shotgun (WGS) entry which is preliminary data.</text>
</comment>
<dbReference type="PANTHER" id="PTHR10000:SF25">
    <property type="entry name" value="PHOSPHATASE YKRA-RELATED"/>
    <property type="match status" value="1"/>
</dbReference>
<organism evidence="1 2">
    <name type="scientific">Enterococcus florum</name>
    <dbReference type="NCBI Taxonomy" id="2480627"/>
    <lineage>
        <taxon>Bacteria</taxon>
        <taxon>Bacillati</taxon>
        <taxon>Bacillota</taxon>
        <taxon>Bacilli</taxon>
        <taxon>Lactobacillales</taxon>
        <taxon>Enterococcaceae</taxon>
        <taxon>Enterococcus</taxon>
    </lineage>
</organism>